<feature type="compositionally biased region" description="Basic and acidic residues" evidence="1">
    <location>
        <begin position="320"/>
        <end position="367"/>
    </location>
</feature>
<evidence type="ECO:0000256" key="1">
    <source>
        <dbReference type="SAM" id="MobiDB-lite"/>
    </source>
</evidence>
<feature type="non-terminal residue" evidence="2">
    <location>
        <position position="469"/>
    </location>
</feature>
<dbReference type="STRING" id="39947.A0A0P0X7S1"/>
<evidence type="ECO:0000313" key="2">
    <source>
        <dbReference type="EMBL" id="BAT02163.1"/>
    </source>
</evidence>
<feature type="region of interest" description="Disordered" evidence="1">
    <location>
        <begin position="426"/>
        <end position="469"/>
    </location>
</feature>
<accession>A0A0P0X7S1</accession>
<sequence>LTHEPLQRRVRRPALLHGLPARRAHLRGLLPRLRRPAALRRHQPPHRALHLRRLHERSRRVAVLRRRPPQLDRDAHGGHGLERVEVLLAVERPCRHRHAEPQALQHRVPAAVRHEPAHGGVSQDVLLRRPPRPHHPSPGGRLQEPLREQLARVRVRRVPHAAGGRAAQDPQEAVAAALQARGELPHLRRVEEADAPEAEEHHRRRRLRVEPPHALVRLLGRQRGVEPDHRPDRVDRRSGAAAVRDRGEDRALELNGGVHDDALRLREAAAVVLEPVVVLHRLAHEAHRHVRRRHRRQPGHVHGSLHAVEPDGQVVPELRQPQHEREERGGGGEVHVRRERELVRRVEQGREEEVHDDRGHGGRQAGDGRLDVVRVALDVPGHELLGRLAAGGVLDGGEPPEGDVEPGSRLPAHVGLDHRRLYLRRRLHDEHGEGDGAPAGDEQPLAGFQRGHEVAGSPGREEDDGWASH</sequence>
<proteinExistence type="predicted"/>
<evidence type="ECO:0000313" key="3">
    <source>
        <dbReference type="Proteomes" id="UP000059680"/>
    </source>
</evidence>
<feature type="non-terminal residue" evidence="2">
    <location>
        <position position="1"/>
    </location>
</feature>
<name>A0A0P0X7S1_ORYSJ</name>
<protein>
    <submittedName>
        <fullName evidence="2">Os07g0564150 protein</fullName>
    </submittedName>
</protein>
<dbReference type="EMBL" id="AP014963">
    <property type="protein sequence ID" value="BAT02163.1"/>
    <property type="molecule type" value="Genomic_DNA"/>
</dbReference>
<dbReference type="InParanoid" id="A0A0P0X7S1"/>
<feature type="region of interest" description="Disordered" evidence="1">
    <location>
        <begin position="319"/>
        <end position="367"/>
    </location>
</feature>
<keyword evidence="3" id="KW-1185">Reference proteome</keyword>
<feature type="region of interest" description="Disordered" evidence="1">
    <location>
        <begin position="224"/>
        <end position="248"/>
    </location>
</feature>
<reference evidence="2 3" key="3">
    <citation type="journal article" date="2013" name="Rice">
        <title>Improvement of the Oryza sativa Nipponbare reference genome using next generation sequence and optical map data.</title>
        <authorList>
            <person name="Kawahara Y."/>
            <person name="de la Bastide M."/>
            <person name="Hamilton J.P."/>
            <person name="Kanamori H."/>
            <person name="McCombie W.R."/>
            <person name="Ouyang S."/>
            <person name="Schwartz D.C."/>
            <person name="Tanaka T."/>
            <person name="Wu J."/>
            <person name="Zhou S."/>
            <person name="Childs K.L."/>
            <person name="Davidson R.M."/>
            <person name="Lin H."/>
            <person name="Quesada-Ocampo L."/>
            <person name="Vaillancourt B."/>
            <person name="Sakai H."/>
            <person name="Lee S.S."/>
            <person name="Kim J."/>
            <person name="Numa H."/>
            <person name="Itoh T."/>
            <person name="Buell C.R."/>
            <person name="Matsumoto T."/>
        </authorList>
    </citation>
    <scope>NUCLEOTIDE SEQUENCE [LARGE SCALE GENOMIC DNA]</scope>
    <source>
        <strain evidence="3">cv. Nipponbare</strain>
    </source>
</reference>
<dbReference type="Gramene" id="Os07t0564150-00">
    <property type="protein sequence ID" value="Os07t0564150-00"/>
    <property type="gene ID" value="Os07g0564150"/>
</dbReference>
<reference evidence="3" key="1">
    <citation type="journal article" date="2005" name="Nature">
        <title>The map-based sequence of the rice genome.</title>
        <authorList>
            <consortium name="International rice genome sequencing project (IRGSP)"/>
            <person name="Matsumoto T."/>
            <person name="Wu J."/>
            <person name="Kanamori H."/>
            <person name="Katayose Y."/>
            <person name="Fujisawa M."/>
            <person name="Namiki N."/>
            <person name="Mizuno H."/>
            <person name="Yamamoto K."/>
            <person name="Antonio B.A."/>
            <person name="Baba T."/>
            <person name="Sakata K."/>
            <person name="Nagamura Y."/>
            <person name="Aoki H."/>
            <person name="Arikawa K."/>
            <person name="Arita K."/>
            <person name="Bito T."/>
            <person name="Chiden Y."/>
            <person name="Fujitsuka N."/>
            <person name="Fukunaka R."/>
            <person name="Hamada M."/>
            <person name="Harada C."/>
            <person name="Hayashi A."/>
            <person name="Hijishita S."/>
            <person name="Honda M."/>
            <person name="Hosokawa S."/>
            <person name="Ichikawa Y."/>
            <person name="Idonuma A."/>
            <person name="Iijima M."/>
            <person name="Ikeda M."/>
            <person name="Ikeno M."/>
            <person name="Ito K."/>
            <person name="Ito S."/>
            <person name="Ito T."/>
            <person name="Ito Y."/>
            <person name="Ito Y."/>
            <person name="Iwabuchi A."/>
            <person name="Kamiya K."/>
            <person name="Karasawa W."/>
            <person name="Kurita K."/>
            <person name="Katagiri S."/>
            <person name="Kikuta A."/>
            <person name="Kobayashi H."/>
            <person name="Kobayashi N."/>
            <person name="Machita K."/>
            <person name="Maehara T."/>
            <person name="Masukawa M."/>
            <person name="Mizubayashi T."/>
            <person name="Mukai Y."/>
            <person name="Nagasaki H."/>
            <person name="Nagata Y."/>
            <person name="Naito S."/>
            <person name="Nakashima M."/>
            <person name="Nakama Y."/>
            <person name="Nakamichi Y."/>
            <person name="Nakamura M."/>
            <person name="Meguro A."/>
            <person name="Negishi M."/>
            <person name="Ohta I."/>
            <person name="Ohta T."/>
            <person name="Okamoto M."/>
            <person name="Ono N."/>
            <person name="Saji S."/>
            <person name="Sakaguchi M."/>
            <person name="Sakai K."/>
            <person name="Shibata M."/>
            <person name="Shimokawa T."/>
            <person name="Song J."/>
            <person name="Takazaki Y."/>
            <person name="Terasawa K."/>
            <person name="Tsugane M."/>
            <person name="Tsuji K."/>
            <person name="Ueda S."/>
            <person name="Waki K."/>
            <person name="Yamagata H."/>
            <person name="Yamamoto M."/>
            <person name="Yamamoto S."/>
            <person name="Yamane H."/>
            <person name="Yoshiki S."/>
            <person name="Yoshihara R."/>
            <person name="Yukawa K."/>
            <person name="Zhong H."/>
            <person name="Yano M."/>
            <person name="Yuan Q."/>
            <person name="Ouyang S."/>
            <person name="Liu J."/>
            <person name="Jones K.M."/>
            <person name="Gansberger K."/>
            <person name="Moffat K."/>
            <person name="Hill J."/>
            <person name="Bera J."/>
            <person name="Fadrosh D."/>
            <person name="Jin S."/>
            <person name="Johri S."/>
            <person name="Kim M."/>
            <person name="Overton L."/>
            <person name="Reardon M."/>
            <person name="Tsitrin T."/>
            <person name="Vuong H."/>
            <person name="Weaver B."/>
            <person name="Ciecko A."/>
            <person name="Tallon L."/>
            <person name="Jackson J."/>
            <person name="Pai G."/>
            <person name="Aken S.V."/>
            <person name="Utterback T."/>
            <person name="Reidmuller S."/>
            <person name="Feldblyum T."/>
            <person name="Hsiao J."/>
            <person name="Zismann V."/>
            <person name="Iobst S."/>
            <person name="de Vazeille A.R."/>
            <person name="Buell C.R."/>
            <person name="Ying K."/>
            <person name="Li Y."/>
            <person name="Lu T."/>
            <person name="Huang Y."/>
            <person name="Zhao Q."/>
            <person name="Feng Q."/>
            <person name="Zhang L."/>
            <person name="Zhu J."/>
            <person name="Weng Q."/>
            <person name="Mu J."/>
            <person name="Lu Y."/>
            <person name="Fan D."/>
            <person name="Liu Y."/>
            <person name="Guan J."/>
            <person name="Zhang Y."/>
            <person name="Yu S."/>
            <person name="Liu X."/>
            <person name="Zhang Y."/>
            <person name="Hong G."/>
            <person name="Han B."/>
            <person name="Choisne N."/>
            <person name="Demange N."/>
            <person name="Orjeda G."/>
            <person name="Samain S."/>
            <person name="Cattolico L."/>
            <person name="Pelletier E."/>
            <person name="Couloux A."/>
            <person name="Segurens B."/>
            <person name="Wincker P."/>
            <person name="D'Hont A."/>
            <person name="Scarpelli C."/>
            <person name="Weissenbach J."/>
            <person name="Salanoubat M."/>
            <person name="Quetier F."/>
            <person name="Yu Y."/>
            <person name="Kim H.R."/>
            <person name="Rambo T."/>
            <person name="Currie J."/>
            <person name="Collura K."/>
            <person name="Luo M."/>
            <person name="Yang T."/>
            <person name="Ammiraju J.S.S."/>
            <person name="Engler F."/>
            <person name="Soderlund C."/>
            <person name="Wing R.A."/>
            <person name="Palmer L.E."/>
            <person name="de la Bastide M."/>
            <person name="Spiegel L."/>
            <person name="Nascimento L."/>
            <person name="Zutavern T."/>
            <person name="O'Shaughnessy A."/>
            <person name="Dike S."/>
            <person name="Dedhia N."/>
            <person name="Preston R."/>
            <person name="Balija V."/>
            <person name="McCombie W.R."/>
            <person name="Chow T."/>
            <person name="Chen H."/>
            <person name="Chung M."/>
            <person name="Chen C."/>
            <person name="Shaw J."/>
            <person name="Wu H."/>
            <person name="Hsiao K."/>
            <person name="Chao Y."/>
            <person name="Chu M."/>
            <person name="Cheng C."/>
            <person name="Hour A."/>
            <person name="Lee P."/>
            <person name="Lin S."/>
            <person name="Lin Y."/>
            <person name="Liou J."/>
            <person name="Liu S."/>
            <person name="Hsing Y."/>
            <person name="Raghuvanshi S."/>
            <person name="Mohanty A."/>
            <person name="Bharti A.K."/>
            <person name="Gaur A."/>
            <person name="Gupta V."/>
            <person name="Kumar D."/>
            <person name="Ravi V."/>
            <person name="Vij S."/>
            <person name="Kapur A."/>
            <person name="Khurana P."/>
            <person name="Khurana P."/>
            <person name="Khurana J.P."/>
            <person name="Tyagi A.K."/>
            <person name="Gaikwad K."/>
            <person name="Singh A."/>
            <person name="Dalal V."/>
            <person name="Srivastava S."/>
            <person name="Dixit A."/>
            <person name="Pal A.K."/>
            <person name="Ghazi I.A."/>
            <person name="Yadav M."/>
            <person name="Pandit A."/>
            <person name="Bhargava A."/>
            <person name="Sureshbabu K."/>
            <person name="Batra K."/>
            <person name="Sharma T.R."/>
            <person name="Mohapatra T."/>
            <person name="Singh N.K."/>
            <person name="Messing J."/>
            <person name="Nelson A.B."/>
            <person name="Fuks G."/>
            <person name="Kavchok S."/>
            <person name="Keizer G."/>
            <person name="Linton E."/>
            <person name="Llaca V."/>
            <person name="Song R."/>
            <person name="Tanyolac B."/>
            <person name="Young S."/>
            <person name="Ho-Il K."/>
            <person name="Hahn J.H."/>
            <person name="Sangsakoo G."/>
            <person name="Vanavichit A."/>
            <person name="de Mattos Luiz.A.T."/>
            <person name="Zimmer P.D."/>
            <person name="Malone G."/>
            <person name="Dellagostin O."/>
            <person name="de Oliveira A.C."/>
            <person name="Bevan M."/>
            <person name="Bancroft I."/>
            <person name="Minx P."/>
            <person name="Cordum H."/>
            <person name="Wilson R."/>
            <person name="Cheng Z."/>
            <person name="Jin W."/>
            <person name="Jiang J."/>
            <person name="Leong S.A."/>
            <person name="Iwama H."/>
            <person name="Gojobori T."/>
            <person name="Itoh T."/>
            <person name="Niimura Y."/>
            <person name="Fujii Y."/>
            <person name="Habara T."/>
            <person name="Sakai H."/>
            <person name="Sato Y."/>
            <person name="Wilson G."/>
            <person name="Kumar K."/>
            <person name="McCouch S."/>
            <person name="Juretic N."/>
            <person name="Hoen D."/>
            <person name="Wright S."/>
            <person name="Bruskiewich R."/>
            <person name="Bureau T."/>
            <person name="Miyao A."/>
            <person name="Hirochika H."/>
            <person name="Nishikawa T."/>
            <person name="Kadowaki K."/>
            <person name="Sugiura M."/>
            <person name="Burr B."/>
            <person name="Sasaki T."/>
        </authorList>
    </citation>
    <scope>NUCLEOTIDE SEQUENCE [LARGE SCALE GENOMIC DNA]</scope>
    <source>
        <strain evidence="3">cv. Nipponbare</strain>
    </source>
</reference>
<dbReference type="AlphaFoldDB" id="A0A0P0X7S1"/>
<organism evidence="2 3">
    <name type="scientific">Oryza sativa subsp. japonica</name>
    <name type="common">Rice</name>
    <dbReference type="NCBI Taxonomy" id="39947"/>
    <lineage>
        <taxon>Eukaryota</taxon>
        <taxon>Viridiplantae</taxon>
        <taxon>Streptophyta</taxon>
        <taxon>Embryophyta</taxon>
        <taxon>Tracheophyta</taxon>
        <taxon>Spermatophyta</taxon>
        <taxon>Magnoliopsida</taxon>
        <taxon>Liliopsida</taxon>
        <taxon>Poales</taxon>
        <taxon>Poaceae</taxon>
        <taxon>BOP clade</taxon>
        <taxon>Oryzoideae</taxon>
        <taxon>Oryzeae</taxon>
        <taxon>Oryzinae</taxon>
        <taxon>Oryza</taxon>
        <taxon>Oryza sativa</taxon>
    </lineage>
</organism>
<dbReference type="PaxDb" id="39947-A0A0P0X7S1"/>
<dbReference type="Proteomes" id="UP000059680">
    <property type="component" value="Chromosome 7"/>
</dbReference>
<gene>
    <name evidence="2" type="ordered locus">Os07g0564150</name>
    <name evidence="2" type="ORF">OSNPB_070564150</name>
</gene>
<feature type="region of interest" description="Disordered" evidence="1">
    <location>
        <begin position="112"/>
        <end position="144"/>
    </location>
</feature>
<reference evidence="2 3" key="2">
    <citation type="journal article" date="2013" name="Plant Cell Physiol.">
        <title>Rice Annotation Project Database (RAP-DB): an integrative and interactive database for rice genomics.</title>
        <authorList>
            <person name="Sakai H."/>
            <person name="Lee S.S."/>
            <person name="Tanaka T."/>
            <person name="Numa H."/>
            <person name="Kim J."/>
            <person name="Kawahara Y."/>
            <person name="Wakimoto H."/>
            <person name="Yang C.C."/>
            <person name="Iwamoto M."/>
            <person name="Abe T."/>
            <person name="Yamada Y."/>
            <person name="Muto A."/>
            <person name="Inokuchi H."/>
            <person name="Ikemura T."/>
            <person name="Matsumoto T."/>
            <person name="Sasaki T."/>
            <person name="Itoh T."/>
        </authorList>
    </citation>
    <scope>NUCLEOTIDE SEQUENCE [LARGE SCALE GENOMIC DNA]</scope>
    <source>
        <strain evidence="3">cv. Nipponbare</strain>
    </source>
</reference>
<feature type="region of interest" description="Disordered" evidence="1">
    <location>
        <begin position="390"/>
        <end position="412"/>
    </location>
</feature>
<dbReference type="eggNOG" id="ENOG502SWB0">
    <property type="taxonomic scope" value="Eukaryota"/>
</dbReference>
<dbReference type="FunCoup" id="A0A0P0X7S1">
    <property type="interactions" value="1"/>
</dbReference>